<evidence type="ECO:0000313" key="1">
    <source>
        <dbReference type="EMBL" id="MBE9118396.1"/>
    </source>
</evidence>
<dbReference type="PANTHER" id="PTHR34123">
    <property type="entry name" value="OS04G0578200 PROTEIN"/>
    <property type="match status" value="1"/>
</dbReference>
<dbReference type="InterPro" id="IPR032710">
    <property type="entry name" value="NTF2-like_dom_sf"/>
</dbReference>
<dbReference type="EMBL" id="JADEWZ010000045">
    <property type="protein sequence ID" value="MBE9118396.1"/>
    <property type="molecule type" value="Genomic_DNA"/>
</dbReference>
<dbReference type="RefSeq" id="WP_194031479.1">
    <property type="nucleotide sequence ID" value="NZ_JADEWZ010000045.1"/>
</dbReference>
<dbReference type="SUPFAM" id="SSF54427">
    <property type="entry name" value="NTF2-like"/>
    <property type="match status" value="1"/>
</dbReference>
<dbReference type="Proteomes" id="UP000654482">
    <property type="component" value="Unassembled WGS sequence"/>
</dbReference>
<dbReference type="Gene3D" id="3.10.450.50">
    <property type="match status" value="1"/>
</dbReference>
<sequence length="129" mass="15672">MDILQTLKADYQRFPNNPTYEIYDPNVYFKDPLTEFRGLTRYQSMIQFMKTWFKDVCLTLHDIHRTGQKVKTEWTLSWTTPLPWTPRIVIPGRSELLLNDEERIVSHIDYWHCSRFNVIKQHFFTSKTR</sequence>
<reference evidence="1" key="1">
    <citation type="submission" date="2020-10" db="EMBL/GenBank/DDBJ databases">
        <authorList>
            <person name="Castelo-Branco R."/>
            <person name="Eusebio N."/>
            <person name="Adriana R."/>
            <person name="Vieira A."/>
            <person name="Brugerolle De Fraissinette N."/>
            <person name="Rezende De Castro R."/>
            <person name="Schneider M.P."/>
            <person name="Vasconcelos V."/>
            <person name="Leao P.N."/>
        </authorList>
    </citation>
    <scope>NUCLEOTIDE SEQUENCE</scope>
    <source>
        <strain evidence="1">LEGE 07157</strain>
    </source>
</reference>
<name>A0A8J7E0S8_9CYAN</name>
<evidence type="ECO:0000313" key="2">
    <source>
        <dbReference type="Proteomes" id="UP000654482"/>
    </source>
</evidence>
<protein>
    <submittedName>
        <fullName evidence="1">DUF2358 domain-containing protein</fullName>
    </submittedName>
</protein>
<dbReference type="InterPro" id="IPR018790">
    <property type="entry name" value="DUF2358"/>
</dbReference>
<comment type="caution">
    <text evidence="1">The sequence shown here is derived from an EMBL/GenBank/DDBJ whole genome shotgun (WGS) entry which is preliminary data.</text>
</comment>
<dbReference type="Pfam" id="PF10184">
    <property type="entry name" value="DUF2358"/>
    <property type="match status" value="1"/>
</dbReference>
<dbReference type="PANTHER" id="PTHR34123:SF1">
    <property type="entry name" value="OS04G0578200 PROTEIN"/>
    <property type="match status" value="1"/>
</dbReference>
<dbReference type="AlphaFoldDB" id="A0A8J7E0S8"/>
<proteinExistence type="predicted"/>
<accession>A0A8J7E0S8</accession>
<keyword evidence="2" id="KW-1185">Reference proteome</keyword>
<gene>
    <name evidence="1" type="ORF">IQ249_21115</name>
</gene>
<organism evidence="1 2">
    <name type="scientific">Lusitaniella coriacea LEGE 07157</name>
    <dbReference type="NCBI Taxonomy" id="945747"/>
    <lineage>
        <taxon>Bacteria</taxon>
        <taxon>Bacillati</taxon>
        <taxon>Cyanobacteriota</taxon>
        <taxon>Cyanophyceae</taxon>
        <taxon>Spirulinales</taxon>
        <taxon>Lusitaniellaceae</taxon>
        <taxon>Lusitaniella</taxon>
    </lineage>
</organism>